<dbReference type="SUPFAM" id="SSF46785">
    <property type="entry name" value="Winged helix' DNA-binding domain"/>
    <property type="match status" value="1"/>
</dbReference>
<dbReference type="EMBL" id="JAXOVC010000007">
    <property type="protein sequence ID" value="KAK4498764.1"/>
    <property type="molecule type" value="Genomic_DNA"/>
</dbReference>
<dbReference type="Gene3D" id="3.40.50.150">
    <property type="entry name" value="Vaccinia Virus protein VP39"/>
    <property type="match status" value="1"/>
</dbReference>
<dbReference type="Proteomes" id="UP001305779">
    <property type="component" value="Unassembled WGS sequence"/>
</dbReference>
<keyword evidence="3" id="KW-0949">S-adenosyl-L-methionine</keyword>
<dbReference type="InterPro" id="IPR029063">
    <property type="entry name" value="SAM-dependent_MTases_sf"/>
</dbReference>
<keyword evidence="6" id="KW-1185">Reference proteome</keyword>
<accession>A0ABR0EBM7</accession>
<protein>
    <recommendedName>
        <fullName evidence="4">O-methyltransferase C-terminal domain-containing protein</fullName>
    </recommendedName>
</protein>
<dbReference type="Pfam" id="PF00891">
    <property type="entry name" value="Methyltransf_2"/>
    <property type="match status" value="1"/>
</dbReference>
<evidence type="ECO:0000256" key="3">
    <source>
        <dbReference type="ARBA" id="ARBA00022691"/>
    </source>
</evidence>
<proteinExistence type="predicted"/>
<dbReference type="InterPro" id="IPR001077">
    <property type="entry name" value="COMT_C"/>
</dbReference>
<dbReference type="PANTHER" id="PTHR43712">
    <property type="entry name" value="PUTATIVE (AFU_ORTHOLOGUE AFUA_4G14580)-RELATED"/>
    <property type="match status" value="1"/>
</dbReference>
<dbReference type="InterPro" id="IPR016461">
    <property type="entry name" value="COMT-like"/>
</dbReference>
<gene>
    <name evidence="5" type="ORF">PRZ48_009274</name>
</gene>
<organism evidence="5 6">
    <name type="scientific">Zasmidium cellare</name>
    <name type="common">Wine cellar mold</name>
    <name type="synonym">Racodium cellare</name>
    <dbReference type="NCBI Taxonomy" id="395010"/>
    <lineage>
        <taxon>Eukaryota</taxon>
        <taxon>Fungi</taxon>
        <taxon>Dikarya</taxon>
        <taxon>Ascomycota</taxon>
        <taxon>Pezizomycotina</taxon>
        <taxon>Dothideomycetes</taxon>
        <taxon>Dothideomycetidae</taxon>
        <taxon>Mycosphaerellales</taxon>
        <taxon>Mycosphaerellaceae</taxon>
        <taxon>Zasmidium</taxon>
    </lineage>
</organism>
<dbReference type="Gene3D" id="1.10.10.10">
    <property type="entry name" value="Winged helix-like DNA-binding domain superfamily/Winged helix DNA-binding domain"/>
    <property type="match status" value="1"/>
</dbReference>
<dbReference type="PROSITE" id="PS51683">
    <property type="entry name" value="SAM_OMT_II"/>
    <property type="match status" value="1"/>
</dbReference>
<evidence type="ECO:0000313" key="5">
    <source>
        <dbReference type="EMBL" id="KAK4498764.1"/>
    </source>
</evidence>
<dbReference type="InterPro" id="IPR036390">
    <property type="entry name" value="WH_DNA-bd_sf"/>
</dbReference>
<evidence type="ECO:0000256" key="1">
    <source>
        <dbReference type="ARBA" id="ARBA00022603"/>
    </source>
</evidence>
<keyword evidence="1" id="KW-0489">Methyltransferase</keyword>
<feature type="domain" description="O-methyltransferase C-terminal" evidence="4">
    <location>
        <begin position="227"/>
        <end position="368"/>
    </location>
</feature>
<reference evidence="5 6" key="1">
    <citation type="journal article" date="2023" name="G3 (Bethesda)">
        <title>A chromosome-level genome assembly of Zasmidium syzygii isolated from banana leaves.</title>
        <authorList>
            <person name="van Westerhoven A.C."/>
            <person name="Mehrabi R."/>
            <person name="Talebi R."/>
            <person name="Steentjes M.B.F."/>
            <person name="Corcolon B."/>
            <person name="Chong P.A."/>
            <person name="Kema G.H.J."/>
            <person name="Seidl M.F."/>
        </authorList>
    </citation>
    <scope>NUCLEOTIDE SEQUENCE [LARGE SCALE GENOMIC DNA]</scope>
    <source>
        <strain evidence="5 6">P124</strain>
    </source>
</reference>
<name>A0ABR0EBM7_ZASCE</name>
<keyword evidence="2" id="KW-0808">Transferase</keyword>
<dbReference type="PIRSF" id="PIRSF005739">
    <property type="entry name" value="O-mtase"/>
    <property type="match status" value="1"/>
</dbReference>
<dbReference type="PANTHER" id="PTHR43712:SF11">
    <property type="entry name" value="O-METHYLTRANSFERASE (AFU_ORTHOLOGUE AFUA_2G17820)-RELATED"/>
    <property type="match status" value="1"/>
</dbReference>
<comment type="caution">
    <text evidence="5">The sequence shown here is derived from an EMBL/GenBank/DDBJ whole genome shotgun (WGS) entry which is preliminary data.</text>
</comment>
<dbReference type="SUPFAM" id="SSF53335">
    <property type="entry name" value="S-adenosyl-L-methionine-dependent methyltransferases"/>
    <property type="match status" value="1"/>
</dbReference>
<dbReference type="InterPro" id="IPR036388">
    <property type="entry name" value="WH-like_DNA-bd_sf"/>
</dbReference>
<evidence type="ECO:0000313" key="6">
    <source>
        <dbReference type="Proteomes" id="UP001305779"/>
    </source>
</evidence>
<evidence type="ECO:0000259" key="4">
    <source>
        <dbReference type="Pfam" id="PF00891"/>
    </source>
</evidence>
<sequence length="397" mass="44851">MATSISEITRAVEALLANPPPIEDRKDGEAELLFDAMDRLRVALEKPEQTVNRIIFSCRTLPIIKIAQGMGIFDAFAAAGHDKPLSLDQLDKQTKGDRPMLVRILRLLITEKVVTKANDLFTLAPFAFQFRNDTVSGEVIKHFHNTALTAIQAPNYLKARDYMSPDDAYDAPHQFANNTKKHYFDWLADDEERQRPFNATMSLPRHDNQNQWFDIYPVRERLDDKSHVFIDLGGGAGHDVASLKSRFPDLPGRLVLQDLPAVVKGVELPSGIEVIPHNMFEPQPIKGARAYYMRTVLHDWPDKQALEVLARTREAMGKSSILLINENVLSEGGADDTPVVAHTDFTMMLNFSSHERTEAEWTELLQKANLKVIKVWKPQQTIKSRALFEAMRADASL</sequence>
<evidence type="ECO:0000256" key="2">
    <source>
        <dbReference type="ARBA" id="ARBA00022679"/>
    </source>
</evidence>